<dbReference type="EMBL" id="JAMSHJ010000001">
    <property type="protein sequence ID" value="KAI5446184.1"/>
    <property type="molecule type" value="Genomic_DNA"/>
</dbReference>
<dbReference type="Gramene" id="Psat01G0415100-T1">
    <property type="protein sequence ID" value="KAI5446184.1"/>
    <property type="gene ID" value="KIW84_014151"/>
</dbReference>
<sequence>MYFFLKTFEEEDVVVEDVTVVEVVEAATEREDNRSSKTGVAEDVVKEVVGRTIPTLNATSVAMGHLAKDCRIKKKVEETTNLTLEAEANEGFLLMAQNEINSNDNVWYLDSGASNHMCGHKHLFKEMRKIEDGNVSFGDASKVKVEGKGTIRYLQKDGLIGSIQDVYYVPNLKTNILSLGQLTEKGYSILMKERILYLKDKLGHPIARVEMERNRMYKLNLINVREKCLQVSVEDKASLWHLRFGHLHHAGLRSYSQCSYKDISVRQSQTGVVENKPQWTVTVRDKCTNCPQKNVKLDCTGFQTELVMPYTIFKVVGNECILNDGKPLDGKPLNFYYVWDTSFPLNPISSEPGC</sequence>
<dbReference type="InterPro" id="IPR040361">
    <property type="entry name" value="TPD1"/>
</dbReference>
<protein>
    <recommendedName>
        <fullName evidence="2">Retrovirus-related Pol polyprotein from transposon TNT 1-94-like beta-barrel domain-containing protein</fullName>
    </recommendedName>
</protein>
<accession>A0A9D5BM62</accession>
<comment type="caution">
    <text evidence="3">The sequence shown here is derived from an EMBL/GenBank/DDBJ whole genome shotgun (WGS) entry which is preliminary data.</text>
</comment>
<dbReference type="PANTHER" id="PTHR33184">
    <property type="entry name" value="PROTEIN TAPETUM DETERMINANT 1-LIKE-RELATED"/>
    <property type="match status" value="1"/>
</dbReference>
<dbReference type="InterPro" id="IPR054722">
    <property type="entry name" value="PolX-like_BBD"/>
</dbReference>
<evidence type="ECO:0000256" key="1">
    <source>
        <dbReference type="ARBA" id="ARBA00022729"/>
    </source>
</evidence>
<name>A0A9D5BM62_PEA</name>
<dbReference type="Pfam" id="PF22936">
    <property type="entry name" value="Pol_BBD"/>
    <property type="match status" value="1"/>
</dbReference>
<dbReference type="PANTHER" id="PTHR33184:SF64">
    <property type="entry name" value="BETA-1,3-N-ACETYLGLUCOSAMINYLTRANSFERASE FAMILY PROTEIN"/>
    <property type="match status" value="1"/>
</dbReference>
<dbReference type="Pfam" id="PF24068">
    <property type="entry name" value="TPD1_C"/>
    <property type="match status" value="1"/>
</dbReference>
<keyword evidence="4" id="KW-1185">Reference proteome</keyword>
<dbReference type="GO" id="GO:0001709">
    <property type="term" value="P:cell fate determination"/>
    <property type="evidence" value="ECO:0007669"/>
    <property type="project" value="TreeGrafter"/>
</dbReference>
<evidence type="ECO:0000259" key="2">
    <source>
        <dbReference type="Pfam" id="PF22936"/>
    </source>
</evidence>
<dbReference type="Proteomes" id="UP001058974">
    <property type="component" value="Chromosome 1"/>
</dbReference>
<keyword evidence="1" id="KW-0732">Signal</keyword>
<feature type="domain" description="Retrovirus-related Pol polyprotein from transposon TNT 1-94-like beta-barrel" evidence="2">
    <location>
        <begin position="107"/>
        <end position="187"/>
    </location>
</feature>
<gene>
    <name evidence="3" type="ORF">KIW84_014151</name>
</gene>
<organism evidence="3 4">
    <name type="scientific">Pisum sativum</name>
    <name type="common">Garden pea</name>
    <name type="synonym">Lathyrus oleraceus</name>
    <dbReference type="NCBI Taxonomy" id="3888"/>
    <lineage>
        <taxon>Eukaryota</taxon>
        <taxon>Viridiplantae</taxon>
        <taxon>Streptophyta</taxon>
        <taxon>Embryophyta</taxon>
        <taxon>Tracheophyta</taxon>
        <taxon>Spermatophyta</taxon>
        <taxon>Magnoliopsida</taxon>
        <taxon>eudicotyledons</taxon>
        <taxon>Gunneridae</taxon>
        <taxon>Pentapetalae</taxon>
        <taxon>rosids</taxon>
        <taxon>fabids</taxon>
        <taxon>Fabales</taxon>
        <taxon>Fabaceae</taxon>
        <taxon>Papilionoideae</taxon>
        <taxon>50 kb inversion clade</taxon>
        <taxon>NPAAA clade</taxon>
        <taxon>Hologalegina</taxon>
        <taxon>IRL clade</taxon>
        <taxon>Fabeae</taxon>
        <taxon>Lathyrus</taxon>
    </lineage>
</organism>
<reference evidence="3 4" key="1">
    <citation type="journal article" date="2022" name="Nat. Genet.">
        <title>Improved pea reference genome and pan-genome highlight genomic features and evolutionary characteristics.</title>
        <authorList>
            <person name="Yang T."/>
            <person name="Liu R."/>
            <person name="Luo Y."/>
            <person name="Hu S."/>
            <person name="Wang D."/>
            <person name="Wang C."/>
            <person name="Pandey M.K."/>
            <person name="Ge S."/>
            <person name="Xu Q."/>
            <person name="Li N."/>
            <person name="Li G."/>
            <person name="Huang Y."/>
            <person name="Saxena R.K."/>
            <person name="Ji Y."/>
            <person name="Li M."/>
            <person name="Yan X."/>
            <person name="He Y."/>
            <person name="Liu Y."/>
            <person name="Wang X."/>
            <person name="Xiang C."/>
            <person name="Varshney R.K."/>
            <person name="Ding H."/>
            <person name="Gao S."/>
            <person name="Zong X."/>
        </authorList>
    </citation>
    <scope>NUCLEOTIDE SEQUENCE [LARGE SCALE GENOMIC DNA]</scope>
    <source>
        <strain evidence="3 4">cv. Zhongwan 6</strain>
    </source>
</reference>
<proteinExistence type="predicted"/>
<dbReference type="AlphaFoldDB" id="A0A9D5BM62"/>
<evidence type="ECO:0000313" key="3">
    <source>
        <dbReference type="EMBL" id="KAI5446184.1"/>
    </source>
</evidence>
<evidence type="ECO:0000313" key="4">
    <source>
        <dbReference type="Proteomes" id="UP001058974"/>
    </source>
</evidence>